<dbReference type="Ensembl" id="ENSCCRT00015077309.1">
    <property type="protein sequence ID" value="ENSCCRP00015074873.1"/>
    <property type="gene ID" value="ENSCCRG00015030303.1"/>
</dbReference>
<dbReference type="Pfam" id="PF00386">
    <property type="entry name" value="C1q"/>
    <property type="match status" value="1"/>
</dbReference>
<dbReference type="PANTHER" id="PTHR22923:SF103">
    <property type="entry name" value="CEREBELLIN 20-RELATED"/>
    <property type="match status" value="1"/>
</dbReference>
<evidence type="ECO:0000256" key="2">
    <source>
        <dbReference type="ARBA" id="ARBA00022525"/>
    </source>
</evidence>
<dbReference type="GO" id="GO:0005576">
    <property type="term" value="C:extracellular region"/>
    <property type="evidence" value="ECO:0007669"/>
    <property type="project" value="UniProtKB-SubCell"/>
</dbReference>
<comment type="subcellular location">
    <subcellularLocation>
        <location evidence="1">Secreted</location>
    </subcellularLocation>
</comment>
<evidence type="ECO:0000256" key="1">
    <source>
        <dbReference type="ARBA" id="ARBA00004613"/>
    </source>
</evidence>
<dbReference type="GO" id="GO:0099558">
    <property type="term" value="P:maintenance of synapse structure"/>
    <property type="evidence" value="ECO:0007669"/>
    <property type="project" value="TreeGrafter"/>
</dbReference>
<organism evidence="5 6">
    <name type="scientific">Cyprinus carpio</name>
    <name type="common">Common carp</name>
    <dbReference type="NCBI Taxonomy" id="7962"/>
    <lineage>
        <taxon>Eukaryota</taxon>
        <taxon>Metazoa</taxon>
        <taxon>Chordata</taxon>
        <taxon>Craniata</taxon>
        <taxon>Vertebrata</taxon>
        <taxon>Euteleostomi</taxon>
        <taxon>Actinopterygii</taxon>
        <taxon>Neopterygii</taxon>
        <taxon>Teleostei</taxon>
        <taxon>Ostariophysi</taxon>
        <taxon>Cypriniformes</taxon>
        <taxon>Cyprinidae</taxon>
        <taxon>Cyprininae</taxon>
        <taxon>Cyprinus</taxon>
    </lineage>
</organism>
<sequence>MFDCFKFLRSVSSYFMALLRVIVWRYSVKLCGVLYFSASEGSYSLHKHKPESPSFNTGGGVLPGYKAEHNTDSIFHSLPLRLKRQKQLWNMKGKGVVLFCVLPLVLVLGQEKSFSWDGPGQTLAPDPINPCLTDQNSCGCCVMQKKKWELEQYLNSSINTLEDLLAKAQNTLRNIRDNRVAFSVGLTDRRRCIGPLRTATNLVYQSIFINIGEAYNSSTGVFTVPQSGVYNLAFTVFSDAGSPGALLAVCASIRKNGVALAALREIYGQDQEDQATAVLLAQLSAGDNITISLQAGCWICDDQNHYNTFSGFLLYATE</sequence>
<dbReference type="PROSITE" id="PS50871">
    <property type="entry name" value="C1Q"/>
    <property type="match status" value="1"/>
</dbReference>
<keyword evidence="2" id="KW-0964">Secreted</keyword>
<dbReference type="InterPro" id="IPR008983">
    <property type="entry name" value="Tumour_necrosis_fac-like_dom"/>
</dbReference>
<accession>A0A8C1X2F6</accession>
<dbReference type="Gene3D" id="2.60.120.40">
    <property type="match status" value="1"/>
</dbReference>
<proteinExistence type="predicted"/>
<evidence type="ECO:0000259" key="4">
    <source>
        <dbReference type="PROSITE" id="PS50871"/>
    </source>
</evidence>
<dbReference type="AlphaFoldDB" id="A0A8C1X2F6"/>
<keyword evidence="3" id="KW-0732">Signal</keyword>
<evidence type="ECO:0000256" key="3">
    <source>
        <dbReference type="ARBA" id="ARBA00022729"/>
    </source>
</evidence>
<name>A0A8C1X2F6_CYPCA</name>
<dbReference type="Proteomes" id="UP000694700">
    <property type="component" value="Unplaced"/>
</dbReference>
<reference evidence="5" key="1">
    <citation type="submission" date="2025-08" db="UniProtKB">
        <authorList>
            <consortium name="Ensembl"/>
        </authorList>
    </citation>
    <scope>IDENTIFICATION</scope>
</reference>
<dbReference type="GO" id="GO:0045202">
    <property type="term" value="C:synapse"/>
    <property type="evidence" value="ECO:0007669"/>
    <property type="project" value="TreeGrafter"/>
</dbReference>
<evidence type="ECO:0000313" key="6">
    <source>
        <dbReference type="Proteomes" id="UP000694700"/>
    </source>
</evidence>
<evidence type="ECO:0000313" key="5">
    <source>
        <dbReference type="Ensembl" id="ENSCCRP00015074873.1"/>
    </source>
</evidence>
<dbReference type="InterPro" id="IPR001073">
    <property type="entry name" value="C1q_dom"/>
</dbReference>
<dbReference type="SUPFAM" id="SSF49842">
    <property type="entry name" value="TNF-like"/>
    <property type="match status" value="1"/>
</dbReference>
<dbReference type="InterPro" id="IPR050822">
    <property type="entry name" value="Cerebellin_Synaptic_Org"/>
</dbReference>
<dbReference type="SMART" id="SM00110">
    <property type="entry name" value="C1Q"/>
    <property type="match status" value="1"/>
</dbReference>
<feature type="domain" description="C1q" evidence="4">
    <location>
        <begin position="175"/>
        <end position="318"/>
    </location>
</feature>
<dbReference type="PRINTS" id="PR00007">
    <property type="entry name" value="COMPLEMNTC1Q"/>
</dbReference>
<protein>
    <submittedName>
        <fullName evidence="5">Si:dkeyp-110c7.4</fullName>
    </submittedName>
</protein>
<dbReference type="PANTHER" id="PTHR22923">
    <property type="entry name" value="CEREBELLIN-RELATED"/>
    <property type="match status" value="1"/>
</dbReference>